<dbReference type="Proteomes" id="UP000007797">
    <property type="component" value="Unassembled WGS sequence"/>
</dbReference>
<sequence>MREFRPRFNWLQSRNYYNVFERYNMSNISDPAPNTINRRPNKVSSFQLIAFIQRHRPVGAPIHPLFYVAIVGLKEGHHRHSSSITYGPDRILDPPRSTHLSTQLFLTFFERCSSLSSSSSSSTSAIKLI</sequence>
<evidence type="ECO:0000313" key="1">
    <source>
        <dbReference type="EMBL" id="EGG14048.1"/>
    </source>
</evidence>
<protein>
    <submittedName>
        <fullName evidence="1">Uncharacterized protein</fullName>
    </submittedName>
</protein>
<accession>F4QEA1</accession>
<dbReference type="EMBL" id="GL883029">
    <property type="protein sequence ID" value="EGG14048.1"/>
    <property type="molecule type" value="Genomic_DNA"/>
</dbReference>
<reference evidence="2" key="1">
    <citation type="journal article" date="2011" name="Genome Res.">
        <title>Phylogeny-wide analysis of social amoeba genomes highlights ancient origins for complex intercellular communication.</title>
        <authorList>
            <person name="Heidel A.J."/>
            <person name="Lawal H.M."/>
            <person name="Felder M."/>
            <person name="Schilde C."/>
            <person name="Helps N.R."/>
            <person name="Tunggal B."/>
            <person name="Rivero F."/>
            <person name="John U."/>
            <person name="Schleicher M."/>
            <person name="Eichinger L."/>
            <person name="Platzer M."/>
            <person name="Noegel A.A."/>
            <person name="Schaap P."/>
            <person name="Gloeckner G."/>
        </authorList>
    </citation>
    <scope>NUCLEOTIDE SEQUENCE [LARGE SCALE GENOMIC DNA]</scope>
    <source>
        <strain evidence="2">SH3</strain>
    </source>
</reference>
<name>F4QEA1_CACFS</name>
<organism evidence="1 2">
    <name type="scientific">Cavenderia fasciculata</name>
    <name type="common">Slime mold</name>
    <name type="synonym">Dictyostelium fasciculatum</name>
    <dbReference type="NCBI Taxonomy" id="261658"/>
    <lineage>
        <taxon>Eukaryota</taxon>
        <taxon>Amoebozoa</taxon>
        <taxon>Evosea</taxon>
        <taxon>Eumycetozoa</taxon>
        <taxon>Dictyostelia</taxon>
        <taxon>Acytosteliales</taxon>
        <taxon>Cavenderiaceae</taxon>
        <taxon>Cavenderia</taxon>
    </lineage>
</organism>
<proteinExistence type="predicted"/>
<dbReference type="AlphaFoldDB" id="F4QEA1"/>
<gene>
    <name evidence="1" type="ORF">DFA_11811</name>
</gene>
<dbReference type="KEGG" id="dfa:DFA_11811"/>
<dbReference type="GeneID" id="14865692"/>
<keyword evidence="2" id="KW-1185">Reference proteome</keyword>
<dbReference type="RefSeq" id="XP_004350756.1">
    <property type="nucleotide sequence ID" value="XM_004350705.1"/>
</dbReference>
<evidence type="ECO:0000313" key="2">
    <source>
        <dbReference type="Proteomes" id="UP000007797"/>
    </source>
</evidence>